<protein>
    <submittedName>
        <fullName evidence="2">Uncharacterized protein</fullName>
    </submittedName>
</protein>
<keyword evidence="3" id="KW-1185">Reference proteome</keyword>
<proteinExistence type="predicted"/>
<dbReference type="EMBL" id="BMOL01000001">
    <property type="protein sequence ID" value="GGL70345.1"/>
    <property type="molecule type" value="Genomic_DNA"/>
</dbReference>
<dbReference type="RefSeq" id="WP_188968701.1">
    <property type="nucleotide sequence ID" value="NZ_BMOL01000001.1"/>
</dbReference>
<feature type="region of interest" description="Disordered" evidence="1">
    <location>
        <begin position="52"/>
        <end position="97"/>
    </location>
</feature>
<name>A0ABQ2G1T0_9DEIO</name>
<evidence type="ECO:0000313" key="2">
    <source>
        <dbReference type="EMBL" id="GGL70345.1"/>
    </source>
</evidence>
<reference evidence="3" key="1">
    <citation type="journal article" date="2019" name="Int. J. Syst. Evol. Microbiol.">
        <title>The Global Catalogue of Microorganisms (GCM) 10K type strain sequencing project: providing services to taxonomists for standard genome sequencing and annotation.</title>
        <authorList>
            <consortium name="The Broad Institute Genomics Platform"/>
            <consortium name="The Broad Institute Genome Sequencing Center for Infectious Disease"/>
            <person name="Wu L."/>
            <person name="Ma J."/>
        </authorList>
    </citation>
    <scope>NUCLEOTIDE SEQUENCE [LARGE SCALE GENOMIC DNA]</scope>
    <source>
        <strain evidence="3">JCM 15442</strain>
    </source>
</reference>
<evidence type="ECO:0000256" key="1">
    <source>
        <dbReference type="SAM" id="MobiDB-lite"/>
    </source>
</evidence>
<comment type="caution">
    <text evidence="2">The sequence shown here is derived from an EMBL/GenBank/DDBJ whole genome shotgun (WGS) entry which is preliminary data.</text>
</comment>
<feature type="compositionally biased region" description="Basic and acidic residues" evidence="1">
    <location>
        <begin position="1"/>
        <end position="16"/>
    </location>
</feature>
<feature type="region of interest" description="Disordered" evidence="1">
    <location>
        <begin position="1"/>
        <end position="38"/>
    </location>
</feature>
<feature type="compositionally biased region" description="Basic and acidic residues" evidence="1">
    <location>
        <begin position="77"/>
        <end position="88"/>
    </location>
</feature>
<organism evidence="2 3">
    <name type="scientific">Deinococcus aerolatus</name>
    <dbReference type="NCBI Taxonomy" id="522487"/>
    <lineage>
        <taxon>Bacteria</taxon>
        <taxon>Thermotogati</taxon>
        <taxon>Deinococcota</taxon>
        <taxon>Deinococci</taxon>
        <taxon>Deinococcales</taxon>
        <taxon>Deinococcaceae</taxon>
        <taxon>Deinococcus</taxon>
    </lineage>
</organism>
<accession>A0ABQ2G1T0</accession>
<dbReference type="Proteomes" id="UP000639973">
    <property type="component" value="Unassembled WGS sequence"/>
</dbReference>
<sequence>MTDNRYGDKPLGKSVEEVENEQGNRVNSPLPGENRRDLDAAADFVPVVVSGGTGGSAGFPAVVNPDALTEDGGGSVDRPDQTRADTAVRGDVGQSDE</sequence>
<gene>
    <name evidence="2" type="ORF">GCM10010840_05520</name>
</gene>
<evidence type="ECO:0000313" key="3">
    <source>
        <dbReference type="Proteomes" id="UP000639973"/>
    </source>
</evidence>